<dbReference type="Proteomes" id="UP000267606">
    <property type="component" value="Unassembled WGS sequence"/>
</dbReference>
<dbReference type="AlphaFoldDB" id="A0A183HQR1"/>
<accession>A0A183HQR1</accession>
<gene>
    <name evidence="2" type="ORF">OFLC_LOCUS9823</name>
</gene>
<dbReference type="STRING" id="387005.A0A183HQR1"/>
<reference evidence="4" key="1">
    <citation type="submission" date="2016-06" db="UniProtKB">
        <authorList>
            <consortium name="WormBaseParasite"/>
        </authorList>
    </citation>
    <scope>IDENTIFICATION</scope>
</reference>
<feature type="compositionally biased region" description="Basic residues" evidence="1">
    <location>
        <begin position="71"/>
        <end position="80"/>
    </location>
</feature>
<organism evidence="4">
    <name type="scientific">Onchocerca flexuosa</name>
    <dbReference type="NCBI Taxonomy" id="387005"/>
    <lineage>
        <taxon>Eukaryota</taxon>
        <taxon>Metazoa</taxon>
        <taxon>Ecdysozoa</taxon>
        <taxon>Nematoda</taxon>
        <taxon>Chromadorea</taxon>
        <taxon>Rhabditida</taxon>
        <taxon>Spirurina</taxon>
        <taxon>Spiruromorpha</taxon>
        <taxon>Filarioidea</taxon>
        <taxon>Onchocercidae</taxon>
        <taxon>Onchocerca</taxon>
    </lineage>
</organism>
<evidence type="ECO:0000313" key="2">
    <source>
        <dbReference type="EMBL" id="VDO63657.1"/>
    </source>
</evidence>
<dbReference type="EMBL" id="UZAJ01012482">
    <property type="protein sequence ID" value="VDO63657.1"/>
    <property type="molecule type" value="Genomic_DNA"/>
</dbReference>
<feature type="region of interest" description="Disordered" evidence="1">
    <location>
        <begin position="63"/>
        <end position="114"/>
    </location>
</feature>
<evidence type="ECO:0000313" key="3">
    <source>
        <dbReference type="Proteomes" id="UP000267606"/>
    </source>
</evidence>
<evidence type="ECO:0000313" key="4">
    <source>
        <dbReference type="WBParaSite" id="OFLC_0000982201-mRNA-1"/>
    </source>
</evidence>
<name>A0A183HQR1_9BILA</name>
<protein>
    <submittedName>
        <fullName evidence="4">Protein kinase domain-containing protein</fullName>
    </submittedName>
</protein>
<keyword evidence="3" id="KW-1185">Reference proteome</keyword>
<evidence type="ECO:0000256" key="1">
    <source>
        <dbReference type="SAM" id="MobiDB-lite"/>
    </source>
</evidence>
<feature type="compositionally biased region" description="Basic and acidic residues" evidence="1">
    <location>
        <begin position="84"/>
        <end position="94"/>
    </location>
</feature>
<reference evidence="2 3" key="2">
    <citation type="submission" date="2018-11" db="EMBL/GenBank/DDBJ databases">
        <authorList>
            <consortium name="Pathogen Informatics"/>
        </authorList>
    </citation>
    <scope>NUCLEOTIDE SEQUENCE [LARGE SCALE GENOMIC DNA]</scope>
</reference>
<dbReference type="WBParaSite" id="OFLC_0000982201-mRNA-1">
    <property type="protein sequence ID" value="OFLC_0000982201-mRNA-1"/>
    <property type="gene ID" value="OFLC_0000982201"/>
</dbReference>
<proteinExistence type="predicted"/>
<sequence>MEKMRELKEREDQRKKRLPLKPLQPGVAPSPLNRTVAIEGILKTGKQDLGVVDEIEKILEAGYLEGAERRTPRRTPRTRAGRAAMERQRSRASEESMSSLSSSGTSQLPTQYRIRRKGQPTVLVQNFRDNYKTLL</sequence>
<feature type="region of interest" description="Disordered" evidence="1">
    <location>
        <begin position="1"/>
        <end position="31"/>
    </location>
</feature>
<feature type="compositionally biased region" description="Basic and acidic residues" evidence="1">
    <location>
        <begin position="1"/>
        <end position="14"/>
    </location>
</feature>